<dbReference type="AlphaFoldDB" id="A0A3P7JVD7"/>
<keyword evidence="2" id="KW-1185">Reference proteome</keyword>
<dbReference type="Gene3D" id="3.40.50.720">
    <property type="entry name" value="NAD(P)-binding Rossmann-like Domain"/>
    <property type="match status" value="1"/>
</dbReference>
<proteinExistence type="predicted"/>
<dbReference type="PANTHER" id="PTHR44115:SF4">
    <property type="entry name" value="OXIDOREDUCTASE"/>
    <property type="match status" value="1"/>
</dbReference>
<dbReference type="EMBL" id="UYYB01119849">
    <property type="protein sequence ID" value="VDM82874.1"/>
    <property type="molecule type" value="Genomic_DNA"/>
</dbReference>
<dbReference type="InterPro" id="IPR036291">
    <property type="entry name" value="NAD(P)-bd_dom_sf"/>
</dbReference>
<dbReference type="SUPFAM" id="SSF51735">
    <property type="entry name" value="NAD(P)-binding Rossmann-fold domains"/>
    <property type="match status" value="1"/>
</dbReference>
<sequence length="72" mass="7670">MAKAALDQLTRGLAVELIAEGVRVNSQPEDIANLIAFLADRKASRYIIGQTIIIDGGSMLVTASNANVNEEK</sequence>
<accession>A0A3P7JVD7</accession>
<dbReference type="Proteomes" id="UP000270094">
    <property type="component" value="Unassembled WGS sequence"/>
</dbReference>
<dbReference type="OrthoDB" id="1669814at2759"/>
<protein>
    <submittedName>
        <fullName evidence="1">Uncharacterized protein</fullName>
    </submittedName>
</protein>
<dbReference type="PANTHER" id="PTHR44115">
    <property type="entry name" value="PROTEIN CBG09704"/>
    <property type="match status" value="1"/>
</dbReference>
<organism evidence="1 2">
    <name type="scientific">Strongylus vulgaris</name>
    <name type="common">Blood worm</name>
    <dbReference type="NCBI Taxonomy" id="40348"/>
    <lineage>
        <taxon>Eukaryota</taxon>
        <taxon>Metazoa</taxon>
        <taxon>Ecdysozoa</taxon>
        <taxon>Nematoda</taxon>
        <taxon>Chromadorea</taxon>
        <taxon>Rhabditida</taxon>
        <taxon>Rhabditina</taxon>
        <taxon>Rhabditomorpha</taxon>
        <taxon>Strongyloidea</taxon>
        <taxon>Strongylidae</taxon>
        <taxon>Strongylus</taxon>
    </lineage>
</organism>
<gene>
    <name evidence="1" type="ORF">SVUK_LOCUS17872</name>
</gene>
<name>A0A3P7JVD7_STRVU</name>
<reference evidence="1 2" key="1">
    <citation type="submission" date="2018-11" db="EMBL/GenBank/DDBJ databases">
        <authorList>
            <consortium name="Pathogen Informatics"/>
        </authorList>
    </citation>
    <scope>NUCLEOTIDE SEQUENCE [LARGE SCALE GENOMIC DNA]</scope>
</reference>
<evidence type="ECO:0000313" key="2">
    <source>
        <dbReference type="Proteomes" id="UP000270094"/>
    </source>
</evidence>
<evidence type="ECO:0000313" key="1">
    <source>
        <dbReference type="EMBL" id="VDM82874.1"/>
    </source>
</evidence>